<dbReference type="PANTHER" id="PTHR43800:SF1">
    <property type="entry name" value="PEPTIDYL-LYSINE N-ACETYLTRANSFERASE YJAB"/>
    <property type="match status" value="1"/>
</dbReference>
<reference evidence="4 5" key="1">
    <citation type="submission" date="2023-03" db="EMBL/GenBank/DDBJ databases">
        <title>Paludisphaera mucosa sp. nov. a novel planctomycete from northern fen.</title>
        <authorList>
            <person name="Ivanova A."/>
        </authorList>
    </citation>
    <scope>NUCLEOTIDE SEQUENCE [LARGE SCALE GENOMIC DNA]</scope>
    <source>
        <strain evidence="4 5">Pla2</strain>
    </source>
</reference>
<dbReference type="InterPro" id="IPR000182">
    <property type="entry name" value="GNAT_dom"/>
</dbReference>
<sequence>MTIVPVAEADHPRLVEIWEASVRATHDFLSEAAIQVMKPLILHEYLHAVDLAACEDSGRLVGFLGTAENRIEMLFVTPEVRGRGVGRRLVEHAVGRLGCDEVDVNEQNPQAVGFYIRMGFRVAGRSERDGQGNPFPLLHMKLTKLEGG</sequence>
<protein>
    <submittedName>
        <fullName evidence="4">Acetyltransferase</fullName>
    </submittedName>
</protein>
<proteinExistence type="predicted"/>
<feature type="domain" description="N-acetyltransferase" evidence="3">
    <location>
        <begin position="1"/>
        <end position="145"/>
    </location>
</feature>
<gene>
    <name evidence="4" type="ORF">PZE19_02685</name>
</gene>
<keyword evidence="5" id="KW-1185">Reference proteome</keyword>
<dbReference type="EMBL" id="JARRAG010000001">
    <property type="protein sequence ID" value="MDG3002682.1"/>
    <property type="molecule type" value="Genomic_DNA"/>
</dbReference>
<dbReference type="RefSeq" id="WP_277859046.1">
    <property type="nucleotide sequence ID" value="NZ_JARRAG010000001.1"/>
</dbReference>
<dbReference type="SUPFAM" id="SSF55729">
    <property type="entry name" value="Acyl-CoA N-acyltransferases (Nat)"/>
    <property type="match status" value="1"/>
</dbReference>
<dbReference type="Gene3D" id="3.40.630.30">
    <property type="match status" value="1"/>
</dbReference>
<name>A0ABT6F511_9BACT</name>
<organism evidence="4 5">
    <name type="scientific">Paludisphaera mucosa</name>
    <dbReference type="NCBI Taxonomy" id="3030827"/>
    <lineage>
        <taxon>Bacteria</taxon>
        <taxon>Pseudomonadati</taxon>
        <taxon>Planctomycetota</taxon>
        <taxon>Planctomycetia</taxon>
        <taxon>Isosphaerales</taxon>
        <taxon>Isosphaeraceae</taxon>
        <taxon>Paludisphaera</taxon>
    </lineage>
</organism>
<evidence type="ECO:0000313" key="4">
    <source>
        <dbReference type="EMBL" id="MDG3002682.1"/>
    </source>
</evidence>
<evidence type="ECO:0000259" key="3">
    <source>
        <dbReference type="PROSITE" id="PS51186"/>
    </source>
</evidence>
<comment type="caution">
    <text evidence="4">The sequence shown here is derived from an EMBL/GenBank/DDBJ whole genome shotgun (WGS) entry which is preliminary data.</text>
</comment>
<dbReference type="NCBIfam" id="NF007807">
    <property type="entry name" value="PRK10514.1"/>
    <property type="match status" value="1"/>
</dbReference>
<dbReference type="Proteomes" id="UP001216907">
    <property type="component" value="Unassembled WGS sequence"/>
</dbReference>
<accession>A0ABT6F511</accession>
<keyword evidence="2" id="KW-0012">Acyltransferase</keyword>
<dbReference type="CDD" id="cd04301">
    <property type="entry name" value="NAT_SF"/>
    <property type="match status" value="1"/>
</dbReference>
<keyword evidence="1" id="KW-0808">Transferase</keyword>
<dbReference type="PROSITE" id="PS51186">
    <property type="entry name" value="GNAT"/>
    <property type="match status" value="1"/>
</dbReference>
<dbReference type="Pfam" id="PF13673">
    <property type="entry name" value="Acetyltransf_10"/>
    <property type="match status" value="1"/>
</dbReference>
<evidence type="ECO:0000313" key="5">
    <source>
        <dbReference type="Proteomes" id="UP001216907"/>
    </source>
</evidence>
<dbReference type="InterPro" id="IPR016181">
    <property type="entry name" value="Acyl_CoA_acyltransferase"/>
</dbReference>
<evidence type="ECO:0000256" key="2">
    <source>
        <dbReference type="ARBA" id="ARBA00023315"/>
    </source>
</evidence>
<evidence type="ECO:0000256" key="1">
    <source>
        <dbReference type="ARBA" id="ARBA00022679"/>
    </source>
</evidence>
<dbReference type="PANTHER" id="PTHR43800">
    <property type="entry name" value="PEPTIDYL-LYSINE N-ACETYLTRANSFERASE YJAB"/>
    <property type="match status" value="1"/>
</dbReference>